<dbReference type="PANTHER" id="PTHR43380:SF1">
    <property type="entry name" value="2-OXOISOVALERATE DEHYDROGENASE SUBUNIT ALPHA, MITOCHONDRIAL"/>
    <property type="match status" value="1"/>
</dbReference>
<dbReference type="CDD" id="cd02000">
    <property type="entry name" value="TPP_E1_PDC_ADC_BCADC"/>
    <property type="match status" value="1"/>
</dbReference>
<gene>
    <name evidence="6" type="ORF">E6K72_01955</name>
</gene>
<name>A0A538T5U7_UNCEI</name>
<feature type="domain" description="Dehydrogenase E1 component" evidence="5">
    <location>
        <begin position="32"/>
        <end position="329"/>
    </location>
</feature>
<dbReference type="GO" id="GO:0003863">
    <property type="term" value="F:branched-chain 2-oxo acid dehydrogenase activity"/>
    <property type="evidence" value="ECO:0007669"/>
    <property type="project" value="UniProtKB-EC"/>
</dbReference>
<evidence type="ECO:0000256" key="3">
    <source>
        <dbReference type="ARBA" id="ARBA00023052"/>
    </source>
</evidence>
<dbReference type="PANTHER" id="PTHR43380">
    <property type="entry name" value="2-OXOISOVALERATE DEHYDROGENASE SUBUNIT ALPHA, MITOCHONDRIAL"/>
    <property type="match status" value="1"/>
</dbReference>
<comment type="similarity">
    <text evidence="4">Belongs to the BCKDHA family.</text>
</comment>
<comment type="cofactor">
    <cofactor evidence="1 4">
        <name>thiamine diphosphate</name>
        <dbReference type="ChEBI" id="CHEBI:58937"/>
    </cofactor>
</comment>
<proteinExistence type="inferred from homology"/>
<dbReference type="EMBL" id="VBOS01000059">
    <property type="protein sequence ID" value="TMQ59011.1"/>
    <property type="molecule type" value="Genomic_DNA"/>
</dbReference>
<dbReference type="InterPro" id="IPR001017">
    <property type="entry name" value="DH_E1"/>
</dbReference>
<dbReference type="AlphaFoldDB" id="A0A538T5U7"/>
<evidence type="ECO:0000256" key="4">
    <source>
        <dbReference type="RuleBase" id="RU365014"/>
    </source>
</evidence>
<dbReference type="Gene3D" id="3.40.50.970">
    <property type="match status" value="1"/>
</dbReference>
<dbReference type="GO" id="GO:0009083">
    <property type="term" value="P:branched-chain amino acid catabolic process"/>
    <property type="evidence" value="ECO:0007669"/>
    <property type="project" value="TreeGrafter"/>
</dbReference>
<organism evidence="6 7">
    <name type="scientific">Eiseniibacteriota bacterium</name>
    <dbReference type="NCBI Taxonomy" id="2212470"/>
    <lineage>
        <taxon>Bacteria</taxon>
        <taxon>Candidatus Eiseniibacteriota</taxon>
    </lineage>
</organism>
<evidence type="ECO:0000256" key="1">
    <source>
        <dbReference type="ARBA" id="ARBA00001964"/>
    </source>
</evidence>
<dbReference type="Proteomes" id="UP000317716">
    <property type="component" value="Unassembled WGS sequence"/>
</dbReference>
<comment type="catalytic activity">
    <reaction evidence="4">
        <text>N(6)-[(R)-lipoyl]-L-lysyl-[protein] + 3-methyl-2-oxobutanoate + H(+) = N(6)-[(R)-S(8)-2-methylpropanoyldihydrolipoyl]-L-lysyl-[protein] + CO2</text>
        <dbReference type="Rhea" id="RHEA:13457"/>
        <dbReference type="Rhea" id="RHEA-COMP:10474"/>
        <dbReference type="Rhea" id="RHEA-COMP:10497"/>
        <dbReference type="ChEBI" id="CHEBI:11851"/>
        <dbReference type="ChEBI" id="CHEBI:15378"/>
        <dbReference type="ChEBI" id="CHEBI:16526"/>
        <dbReference type="ChEBI" id="CHEBI:83099"/>
        <dbReference type="ChEBI" id="CHEBI:83142"/>
        <dbReference type="EC" id="1.2.4.4"/>
    </reaction>
</comment>
<dbReference type="EC" id="1.2.4.4" evidence="4"/>
<evidence type="ECO:0000313" key="7">
    <source>
        <dbReference type="Proteomes" id="UP000317716"/>
    </source>
</evidence>
<dbReference type="InterPro" id="IPR050771">
    <property type="entry name" value="Alpha-ketoacid_DH_E1_comp"/>
</dbReference>
<evidence type="ECO:0000313" key="6">
    <source>
        <dbReference type="EMBL" id="TMQ59011.1"/>
    </source>
</evidence>
<dbReference type="Pfam" id="PF00676">
    <property type="entry name" value="E1_dh"/>
    <property type="match status" value="1"/>
</dbReference>
<comment type="caution">
    <text evidence="6">The sequence shown here is derived from an EMBL/GenBank/DDBJ whole genome shotgun (WGS) entry which is preliminary data.</text>
</comment>
<sequence length="366" mass="39893">MSAATFQVLGPEGTLTGPDPAIPRDDLRRAFRHMLKMRVLDQRMLSLQRQGRIGFYGTATGEEAAVTGSAYALRDTDWVFPALRQTGVSLWRGTTMKEIVCQLIGNSGDVLIGRQMPCHFSDRKVRSVAWSSVIGTQLVHAMGAAWAAKIQKRDDVMMGYLGDGASSSADFHAAANFAGVFKLPVVFFCQNNQWAISVPLSMQTASESIAVKSDAYGFPGVRVDGNDLLAVIAATRDAVERARSGGGPTLVEAVTFRMGGHSSSDDPTRYRDAALVGDWERRDPLTRLRAWLGASQALAPGDEERWTQEINDEIGAAIAEAESFPPPPIESMFADVYKEMPRHLSEQMRYAVAMGEGQKFEGAFPL</sequence>
<accession>A0A538T5U7</accession>
<dbReference type="InterPro" id="IPR029061">
    <property type="entry name" value="THDP-binding"/>
</dbReference>
<keyword evidence="3 4" id="KW-0786">Thiamine pyrophosphate</keyword>
<protein>
    <recommendedName>
        <fullName evidence="4">2-oxoisovalerate dehydrogenase subunit alpha</fullName>
        <ecNumber evidence="4">1.2.4.4</ecNumber>
    </recommendedName>
    <alternativeName>
        <fullName evidence="4">Branched-chain alpha-keto acid dehydrogenase E1 component alpha chain</fullName>
    </alternativeName>
</protein>
<evidence type="ECO:0000256" key="2">
    <source>
        <dbReference type="ARBA" id="ARBA00023002"/>
    </source>
</evidence>
<comment type="function">
    <text evidence="4">The branched-chain alpha-keto dehydrogenase complex catalyzes the overall conversion of alpha-keto acids to acyl-CoA and CO(2). It contains multiple copies of three enzymatic components: branched-chain alpha-keto acid decarboxylase (E1), lipoamide acyltransferase (E2) and lipoamide dehydrogenase (E3).</text>
</comment>
<keyword evidence="2 4" id="KW-0560">Oxidoreductase</keyword>
<reference evidence="6 7" key="1">
    <citation type="journal article" date="2019" name="Nat. Microbiol.">
        <title>Mediterranean grassland soil C-N compound turnover is dependent on rainfall and depth, and is mediated by genomically divergent microorganisms.</title>
        <authorList>
            <person name="Diamond S."/>
            <person name="Andeer P.F."/>
            <person name="Li Z."/>
            <person name="Crits-Christoph A."/>
            <person name="Burstein D."/>
            <person name="Anantharaman K."/>
            <person name="Lane K.R."/>
            <person name="Thomas B.C."/>
            <person name="Pan C."/>
            <person name="Northen T.R."/>
            <person name="Banfield J.F."/>
        </authorList>
    </citation>
    <scope>NUCLEOTIDE SEQUENCE [LARGE SCALE GENOMIC DNA]</scope>
    <source>
        <strain evidence="6">WS_2</strain>
    </source>
</reference>
<evidence type="ECO:0000259" key="5">
    <source>
        <dbReference type="Pfam" id="PF00676"/>
    </source>
</evidence>
<dbReference type="SUPFAM" id="SSF52518">
    <property type="entry name" value="Thiamin diphosphate-binding fold (THDP-binding)"/>
    <property type="match status" value="1"/>
</dbReference>